<sequence length="97" mass="11167">MELRCGLEKKGAGLVNVCDQEIDGRGPLMILRRVHTRIHPYGRKRREGQSREETLHLVVRVKRKSFRKGTSFADDCSCRLVGLLFHIYLGLGHVWLP</sequence>
<dbReference type="AlphaFoldDB" id="A0A822XXD1"/>
<evidence type="ECO:0000313" key="2">
    <source>
        <dbReference type="Proteomes" id="UP000607653"/>
    </source>
</evidence>
<comment type="caution">
    <text evidence="1">The sequence shown here is derived from an EMBL/GenBank/DDBJ whole genome shotgun (WGS) entry which is preliminary data.</text>
</comment>
<gene>
    <name evidence="1" type="ORF">HUJ06_023521</name>
</gene>
<reference evidence="1 2" key="1">
    <citation type="journal article" date="2020" name="Mol. Biol. Evol.">
        <title>Distinct Expression and Methylation Patterns for Genes with Different Fates following a Single Whole-Genome Duplication in Flowering Plants.</title>
        <authorList>
            <person name="Shi T."/>
            <person name="Rahmani R.S."/>
            <person name="Gugger P.F."/>
            <person name="Wang M."/>
            <person name="Li H."/>
            <person name="Zhang Y."/>
            <person name="Li Z."/>
            <person name="Wang Q."/>
            <person name="Van de Peer Y."/>
            <person name="Marchal K."/>
            <person name="Chen J."/>
        </authorList>
    </citation>
    <scope>NUCLEOTIDE SEQUENCE [LARGE SCALE GENOMIC DNA]</scope>
    <source>
        <tissue evidence="1">Leaf</tissue>
    </source>
</reference>
<keyword evidence="2" id="KW-1185">Reference proteome</keyword>
<evidence type="ECO:0000313" key="1">
    <source>
        <dbReference type="EMBL" id="DAD22058.1"/>
    </source>
</evidence>
<proteinExistence type="predicted"/>
<name>A0A822XXD1_NELNU</name>
<protein>
    <submittedName>
        <fullName evidence="1">Uncharacterized protein</fullName>
    </submittedName>
</protein>
<dbReference type="Proteomes" id="UP000607653">
    <property type="component" value="Unassembled WGS sequence"/>
</dbReference>
<accession>A0A822XXD1</accession>
<organism evidence="1 2">
    <name type="scientific">Nelumbo nucifera</name>
    <name type="common">Sacred lotus</name>
    <dbReference type="NCBI Taxonomy" id="4432"/>
    <lineage>
        <taxon>Eukaryota</taxon>
        <taxon>Viridiplantae</taxon>
        <taxon>Streptophyta</taxon>
        <taxon>Embryophyta</taxon>
        <taxon>Tracheophyta</taxon>
        <taxon>Spermatophyta</taxon>
        <taxon>Magnoliopsida</taxon>
        <taxon>Proteales</taxon>
        <taxon>Nelumbonaceae</taxon>
        <taxon>Nelumbo</taxon>
    </lineage>
</organism>
<dbReference type="EMBL" id="DUZY01000001">
    <property type="protein sequence ID" value="DAD22058.1"/>
    <property type="molecule type" value="Genomic_DNA"/>
</dbReference>